<dbReference type="EMBL" id="QZKI01000073">
    <property type="protein sequence ID" value="RJP70111.1"/>
    <property type="molecule type" value="Genomic_DNA"/>
</dbReference>
<evidence type="ECO:0000313" key="10">
    <source>
        <dbReference type="Proteomes" id="UP000285961"/>
    </source>
</evidence>
<dbReference type="EC" id="4.2.1.46" evidence="4 7"/>
<dbReference type="InterPro" id="IPR005888">
    <property type="entry name" value="dTDP_Gluc_deHydtase"/>
</dbReference>
<sequence length="339" mass="38134">MRLLVTGGAGFIGSNFVRYMLGKYPDIEIVNYDKLTYAGNLDNLRDIESNPQYRFVQGDIADAAVIGPLIAKADAVVNFAAETHVDRSIHDPGGFIQTDVVGIYTILESAREHKAGKVVLVSTDEVYGSIEDGSFREQDRLDPSSPYSASKAGGELLALAYYKTFGLPVCITRGSNTYGPYQYPEKVIPLFITNALDNLPLPLYGDGLNVRDWLFVLDHCSAIEAVLHRGNPGEIYNIGGGNERTNIEITHAILDMLEKPRSLIRPVQDRPAHDRRYSVDCEKLVKLGWAPAQPFEEGLRLTVKWYVENQWWWRKLKSGEYLDYYKKQYARGFESTKGR</sequence>
<gene>
    <name evidence="9" type="primary">rfbB</name>
    <name evidence="9" type="ORF">C4532_09760</name>
</gene>
<comment type="catalytic activity">
    <reaction evidence="1 7">
        <text>dTDP-alpha-D-glucose = dTDP-4-dehydro-6-deoxy-alpha-D-glucose + H2O</text>
        <dbReference type="Rhea" id="RHEA:17221"/>
        <dbReference type="ChEBI" id="CHEBI:15377"/>
        <dbReference type="ChEBI" id="CHEBI:57477"/>
        <dbReference type="ChEBI" id="CHEBI:57649"/>
        <dbReference type="EC" id="4.2.1.46"/>
    </reaction>
</comment>
<dbReference type="FunFam" id="3.40.50.720:FF:000304">
    <property type="entry name" value="UDP-glucose 4,6-dehydratase"/>
    <property type="match status" value="1"/>
</dbReference>
<dbReference type="PANTHER" id="PTHR43000">
    <property type="entry name" value="DTDP-D-GLUCOSE 4,6-DEHYDRATASE-RELATED"/>
    <property type="match status" value="1"/>
</dbReference>
<dbReference type="InterPro" id="IPR036291">
    <property type="entry name" value="NAD(P)-bd_dom_sf"/>
</dbReference>
<protein>
    <recommendedName>
        <fullName evidence="4 7">dTDP-glucose 4,6-dehydratase</fullName>
        <ecNumber evidence="4 7">4.2.1.46</ecNumber>
    </recommendedName>
</protein>
<dbReference type="GO" id="GO:0009225">
    <property type="term" value="P:nucleotide-sugar metabolic process"/>
    <property type="evidence" value="ECO:0007669"/>
    <property type="project" value="InterPro"/>
</dbReference>
<feature type="domain" description="NAD(P)-binding" evidence="8">
    <location>
        <begin position="4"/>
        <end position="300"/>
    </location>
</feature>
<evidence type="ECO:0000256" key="6">
    <source>
        <dbReference type="ARBA" id="ARBA00023239"/>
    </source>
</evidence>
<dbReference type="NCBIfam" id="TIGR01181">
    <property type="entry name" value="dTDP_gluc_dehyt"/>
    <property type="match status" value="1"/>
</dbReference>
<dbReference type="CDD" id="cd05246">
    <property type="entry name" value="dTDP_GD_SDR_e"/>
    <property type="match status" value="1"/>
</dbReference>
<dbReference type="SUPFAM" id="SSF51735">
    <property type="entry name" value="NAD(P)-binding Rossmann-fold domains"/>
    <property type="match status" value="1"/>
</dbReference>
<evidence type="ECO:0000256" key="3">
    <source>
        <dbReference type="ARBA" id="ARBA00008178"/>
    </source>
</evidence>
<dbReference type="Pfam" id="PF16363">
    <property type="entry name" value="GDP_Man_Dehyd"/>
    <property type="match status" value="1"/>
</dbReference>
<name>A0A419EYJ1_9BACT</name>
<dbReference type="Gene3D" id="3.90.25.10">
    <property type="entry name" value="UDP-galactose 4-epimerase, domain 1"/>
    <property type="match status" value="1"/>
</dbReference>
<comment type="caution">
    <text evidence="9">The sequence shown here is derived from an EMBL/GenBank/DDBJ whole genome shotgun (WGS) entry which is preliminary data.</text>
</comment>
<evidence type="ECO:0000256" key="5">
    <source>
        <dbReference type="ARBA" id="ARBA00023027"/>
    </source>
</evidence>
<proteinExistence type="inferred from homology"/>
<dbReference type="Gene3D" id="3.40.50.720">
    <property type="entry name" value="NAD(P)-binding Rossmann-like Domain"/>
    <property type="match status" value="1"/>
</dbReference>
<evidence type="ECO:0000313" key="9">
    <source>
        <dbReference type="EMBL" id="RJP70111.1"/>
    </source>
</evidence>
<organism evidence="9 10">
    <name type="scientific">Candidatus Abyssobacteria bacterium SURF_17</name>
    <dbReference type="NCBI Taxonomy" id="2093361"/>
    <lineage>
        <taxon>Bacteria</taxon>
        <taxon>Pseudomonadati</taxon>
        <taxon>Candidatus Hydrogenedentota</taxon>
        <taxon>Candidatus Abyssobacteria</taxon>
    </lineage>
</organism>
<keyword evidence="5" id="KW-0520">NAD</keyword>
<reference evidence="9 10" key="1">
    <citation type="journal article" date="2017" name="ISME J.">
        <title>Energy and carbon metabolisms in a deep terrestrial subsurface fluid microbial community.</title>
        <authorList>
            <person name="Momper L."/>
            <person name="Jungbluth S.P."/>
            <person name="Lee M.D."/>
            <person name="Amend J.P."/>
        </authorList>
    </citation>
    <scope>NUCLEOTIDE SEQUENCE [LARGE SCALE GENOMIC DNA]</scope>
    <source>
        <strain evidence="9">SURF_17</strain>
    </source>
</reference>
<evidence type="ECO:0000256" key="4">
    <source>
        <dbReference type="ARBA" id="ARBA00011990"/>
    </source>
</evidence>
<accession>A0A419EYJ1</accession>
<evidence type="ECO:0000256" key="7">
    <source>
        <dbReference type="RuleBase" id="RU004473"/>
    </source>
</evidence>
<evidence type="ECO:0000256" key="1">
    <source>
        <dbReference type="ARBA" id="ARBA00001539"/>
    </source>
</evidence>
<dbReference type="Proteomes" id="UP000285961">
    <property type="component" value="Unassembled WGS sequence"/>
</dbReference>
<comment type="similarity">
    <text evidence="3 7">Belongs to the NAD(P)-dependent epimerase/dehydratase family. dTDP-glucose dehydratase subfamily.</text>
</comment>
<dbReference type="GO" id="GO:0008460">
    <property type="term" value="F:dTDP-glucose 4,6-dehydratase activity"/>
    <property type="evidence" value="ECO:0007669"/>
    <property type="project" value="UniProtKB-EC"/>
</dbReference>
<evidence type="ECO:0000259" key="8">
    <source>
        <dbReference type="Pfam" id="PF16363"/>
    </source>
</evidence>
<keyword evidence="6 7" id="KW-0456">Lyase</keyword>
<evidence type="ECO:0000256" key="2">
    <source>
        <dbReference type="ARBA" id="ARBA00001911"/>
    </source>
</evidence>
<comment type="cofactor">
    <cofactor evidence="2 7">
        <name>NAD(+)</name>
        <dbReference type="ChEBI" id="CHEBI:57540"/>
    </cofactor>
</comment>
<dbReference type="AlphaFoldDB" id="A0A419EYJ1"/>
<dbReference type="InterPro" id="IPR016040">
    <property type="entry name" value="NAD(P)-bd_dom"/>
</dbReference>